<feature type="transmembrane region" description="Helical" evidence="1">
    <location>
        <begin position="182"/>
        <end position="205"/>
    </location>
</feature>
<proteinExistence type="predicted"/>
<dbReference type="PANTHER" id="PTHR30188:SF4">
    <property type="entry name" value="PROTEIN TRIGALACTOSYLDIACYLGLYCEROL 1, CHLOROPLASTIC"/>
    <property type="match status" value="1"/>
</dbReference>
<feature type="transmembrane region" description="Helical" evidence="1">
    <location>
        <begin position="35"/>
        <end position="63"/>
    </location>
</feature>
<organism evidence="2 3">
    <name type="scientific">Siphonobacter aquaeclarae</name>
    <dbReference type="NCBI Taxonomy" id="563176"/>
    <lineage>
        <taxon>Bacteria</taxon>
        <taxon>Pseudomonadati</taxon>
        <taxon>Bacteroidota</taxon>
        <taxon>Cytophagia</taxon>
        <taxon>Cytophagales</taxon>
        <taxon>Cytophagaceae</taxon>
        <taxon>Siphonobacter</taxon>
    </lineage>
</organism>
<dbReference type="AlphaFoldDB" id="A0A1G9XT59"/>
<dbReference type="PANTHER" id="PTHR30188">
    <property type="entry name" value="ABC TRANSPORTER PERMEASE PROTEIN-RELATED"/>
    <property type="match status" value="1"/>
</dbReference>
<dbReference type="EMBL" id="FNGS01000011">
    <property type="protein sequence ID" value="SDM99977.1"/>
    <property type="molecule type" value="Genomic_DNA"/>
</dbReference>
<keyword evidence="1" id="KW-0472">Membrane</keyword>
<reference evidence="2 3" key="1">
    <citation type="submission" date="2016-10" db="EMBL/GenBank/DDBJ databases">
        <authorList>
            <person name="de Groot N.N."/>
        </authorList>
    </citation>
    <scope>NUCLEOTIDE SEQUENCE [LARGE SCALE GENOMIC DNA]</scope>
    <source>
        <strain evidence="2 3">DSM 21668</strain>
    </source>
</reference>
<dbReference type="GO" id="GO:0005548">
    <property type="term" value="F:phospholipid transporter activity"/>
    <property type="evidence" value="ECO:0007669"/>
    <property type="project" value="TreeGrafter"/>
</dbReference>
<dbReference type="STRING" id="563176.SAMN04488090_4745"/>
<dbReference type="InterPro" id="IPR030802">
    <property type="entry name" value="Permease_MalE"/>
</dbReference>
<evidence type="ECO:0000313" key="3">
    <source>
        <dbReference type="Proteomes" id="UP000198901"/>
    </source>
</evidence>
<evidence type="ECO:0000313" key="2">
    <source>
        <dbReference type="EMBL" id="SDM99977.1"/>
    </source>
</evidence>
<feature type="transmembrane region" description="Helical" evidence="1">
    <location>
        <begin position="136"/>
        <end position="161"/>
    </location>
</feature>
<sequence length="245" mass="26416">MNLLTRLGRYFIFLGMLFRRREKASVYARQTLEEAVLLGIDSIFIVSIVSTFIGAVTCVQTAYNLVSPFIPDYVISLIVRDMTLLELAPTITSIVLAGKVGSNIASGLGTMRISEQVDALEVMGLNSVSYLVLPKILAAVLVFPMLITIAGFLSIWGGYVAGTLTGAITPDEYIYGIRADFIPFNVPFALIKTVVFAFLITSISAFQGYYTEGGALEVGKASTTAVTNSCIAILVADYLLAQLLL</sequence>
<dbReference type="Proteomes" id="UP000198901">
    <property type="component" value="Unassembled WGS sequence"/>
</dbReference>
<keyword evidence="3" id="KW-1185">Reference proteome</keyword>
<name>A0A1G9XT59_9BACT</name>
<protein>
    <submittedName>
        <fullName evidence="2">Phospholipid/cholesterol/gamma-HCH transport system permease protein</fullName>
    </submittedName>
</protein>
<dbReference type="Pfam" id="PF02405">
    <property type="entry name" value="MlaE"/>
    <property type="match status" value="1"/>
</dbReference>
<keyword evidence="1" id="KW-1133">Transmembrane helix</keyword>
<dbReference type="GO" id="GO:0043190">
    <property type="term" value="C:ATP-binding cassette (ABC) transporter complex"/>
    <property type="evidence" value="ECO:0007669"/>
    <property type="project" value="InterPro"/>
</dbReference>
<accession>A0A1G9XT59</accession>
<evidence type="ECO:0000256" key="1">
    <source>
        <dbReference type="SAM" id="Phobius"/>
    </source>
</evidence>
<gene>
    <name evidence="2" type="ORF">SAMN04488090_4745</name>
</gene>
<keyword evidence="1" id="KW-0812">Transmembrane</keyword>